<proteinExistence type="predicted"/>
<organism evidence="1">
    <name type="scientific">Solanum chacoense</name>
    <name type="common">Chaco potato</name>
    <dbReference type="NCBI Taxonomy" id="4108"/>
    <lineage>
        <taxon>Eukaryota</taxon>
        <taxon>Viridiplantae</taxon>
        <taxon>Streptophyta</taxon>
        <taxon>Embryophyta</taxon>
        <taxon>Tracheophyta</taxon>
        <taxon>Spermatophyta</taxon>
        <taxon>Magnoliopsida</taxon>
        <taxon>eudicotyledons</taxon>
        <taxon>Gunneridae</taxon>
        <taxon>Pentapetalae</taxon>
        <taxon>asterids</taxon>
        <taxon>lamiids</taxon>
        <taxon>Solanales</taxon>
        <taxon>Solanaceae</taxon>
        <taxon>Solanoideae</taxon>
        <taxon>Solaneae</taxon>
        <taxon>Solanum</taxon>
    </lineage>
</organism>
<accession>A0A0V0GKZ5</accession>
<evidence type="ECO:0000313" key="1">
    <source>
        <dbReference type="EMBL" id="JAP08881.1"/>
    </source>
</evidence>
<protein>
    <submittedName>
        <fullName evidence="1">Putative ovule protein</fullName>
    </submittedName>
</protein>
<dbReference type="EMBL" id="GEDG01036097">
    <property type="protein sequence ID" value="JAP08881.1"/>
    <property type="molecule type" value="Transcribed_RNA"/>
</dbReference>
<dbReference type="AlphaFoldDB" id="A0A0V0GKZ5"/>
<name>A0A0V0GKZ5_SOLCH</name>
<sequence>MRQKSYKFCDAKSIRSFLVLFTGSTGAVMKERRVHDGQVSWWPKGHCIADFARSKGVEFRNN</sequence>
<reference evidence="1" key="1">
    <citation type="submission" date="2015-12" db="EMBL/GenBank/DDBJ databases">
        <title>Gene expression during late stages of embryo sac development: a critical building block for successful pollen-pistil interactions.</title>
        <authorList>
            <person name="Liu Y."/>
            <person name="Joly V."/>
            <person name="Sabar M."/>
            <person name="Matton D.P."/>
        </authorList>
    </citation>
    <scope>NUCLEOTIDE SEQUENCE</scope>
</reference>